<organism evidence="1 2">
    <name type="scientific">Limosilactobacillus pontis</name>
    <dbReference type="NCBI Taxonomy" id="35787"/>
    <lineage>
        <taxon>Bacteria</taxon>
        <taxon>Bacillati</taxon>
        <taxon>Bacillota</taxon>
        <taxon>Bacilli</taxon>
        <taxon>Lactobacillales</taxon>
        <taxon>Lactobacillaceae</taxon>
        <taxon>Limosilactobacillus</taxon>
    </lineage>
</organism>
<dbReference type="RefSeq" id="WP_289586586.1">
    <property type="nucleotide sequence ID" value="NZ_JAUDDW010000045.1"/>
</dbReference>
<dbReference type="EMBL" id="JAUDDW010000045">
    <property type="protein sequence ID" value="MDM8267223.1"/>
    <property type="molecule type" value="Genomic_DNA"/>
</dbReference>
<dbReference type="Proteomes" id="UP001529343">
    <property type="component" value="Unassembled WGS sequence"/>
</dbReference>
<comment type="caution">
    <text evidence="1">The sequence shown here is derived from an EMBL/GenBank/DDBJ whole genome shotgun (WGS) entry which is preliminary data.</text>
</comment>
<keyword evidence="2" id="KW-1185">Reference proteome</keyword>
<evidence type="ECO:0000313" key="2">
    <source>
        <dbReference type="Proteomes" id="UP001529343"/>
    </source>
</evidence>
<sequence>LLTEFIVISIGDLKLKIYTCCYSVLTDFFMEEKHDIVAPVFKAKGKPVSKAKISSRPVVKMKAGNIQLTIFKGTNPSLAAEIVKAVVHYAH</sequence>
<proteinExistence type="predicted"/>
<accession>A0ABT7UZT8</accession>
<feature type="non-terminal residue" evidence="1">
    <location>
        <position position="1"/>
    </location>
</feature>
<gene>
    <name evidence="1" type="ORF">QUW44_08820</name>
</gene>
<reference evidence="1 2" key="2">
    <citation type="submission" date="2023-06" db="EMBL/GenBank/DDBJ databases">
        <authorList>
            <person name="Zeman M."/>
            <person name="Kubasova T."/>
            <person name="Jahodarova E."/>
            <person name="Nykrynova M."/>
            <person name="Rychlik I."/>
        </authorList>
    </citation>
    <scope>NUCLEOTIDE SEQUENCE [LARGE SCALE GENOMIC DNA]</scope>
    <source>
        <strain evidence="1 2">161_Gplus</strain>
    </source>
</reference>
<protein>
    <submittedName>
        <fullName evidence="1">Uncharacterized protein</fullName>
    </submittedName>
</protein>
<reference evidence="2" key="1">
    <citation type="submission" date="2023-06" db="EMBL/GenBank/DDBJ databases">
        <title>Identification and characterization of horizontal gene transfer across gut microbiota members of farm animals based on homology search.</title>
        <authorList>
            <person name="Zeman M."/>
            <person name="Kubasova T."/>
            <person name="Jahodarova E."/>
            <person name="Nykrynova M."/>
            <person name="Rychlik I."/>
        </authorList>
    </citation>
    <scope>NUCLEOTIDE SEQUENCE [LARGE SCALE GENOMIC DNA]</scope>
    <source>
        <strain evidence="2">161_Gplus</strain>
    </source>
</reference>
<name>A0ABT7UZT8_9LACO</name>
<evidence type="ECO:0000313" key="1">
    <source>
        <dbReference type="EMBL" id="MDM8267223.1"/>
    </source>
</evidence>